<feature type="transmembrane region" description="Helical" evidence="4">
    <location>
        <begin position="374"/>
        <end position="399"/>
    </location>
</feature>
<feature type="transmembrane region" description="Helical" evidence="4">
    <location>
        <begin position="130"/>
        <end position="149"/>
    </location>
</feature>
<dbReference type="InterPro" id="IPR011701">
    <property type="entry name" value="MFS"/>
</dbReference>
<evidence type="ECO:0000313" key="5">
    <source>
        <dbReference type="EMBL" id="KAK5997725.1"/>
    </source>
</evidence>
<evidence type="ECO:0000256" key="3">
    <source>
        <dbReference type="SAM" id="MobiDB-lite"/>
    </source>
</evidence>
<feature type="transmembrane region" description="Helical" evidence="4">
    <location>
        <begin position="219"/>
        <end position="239"/>
    </location>
</feature>
<evidence type="ECO:0000256" key="4">
    <source>
        <dbReference type="SAM" id="Phobius"/>
    </source>
</evidence>
<evidence type="ECO:0000256" key="2">
    <source>
        <dbReference type="ARBA" id="ARBA00006727"/>
    </source>
</evidence>
<proteinExistence type="inferred from homology"/>
<feature type="transmembrane region" description="Helical" evidence="4">
    <location>
        <begin position="68"/>
        <end position="88"/>
    </location>
</feature>
<feature type="region of interest" description="Disordered" evidence="3">
    <location>
        <begin position="1"/>
        <end position="21"/>
    </location>
</feature>
<feature type="transmembrane region" description="Helical" evidence="4">
    <location>
        <begin position="155"/>
        <end position="182"/>
    </location>
</feature>
<comment type="subcellular location">
    <subcellularLocation>
        <location evidence="1">Membrane</location>
        <topology evidence="1">Multi-pass membrane protein</topology>
    </subcellularLocation>
</comment>
<feature type="transmembrane region" description="Helical" evidence="4">
    <location>
        <begin position="284"/>
        <end position="302"/>
    </location>
</feature>
<name>A0ABR0T140_9HYPO</name>
<feature type="transmembrane region" description="Helical" evidence="4">
    <location>
        <begin position="314"/>
        <end position="335"/>
    </location>
</feature>
<protein>
    <submittedName>
        <fullName evidence="5">MFS-type transporter dbaD</fullName>
    </submittedName>
</protein>
<dbReference type="SUPFAM" id="SSF103473">
    <property type="entry name" value="MFS general substrate transporter"/>
    <property type="match status" value="1"/>
</dbReference>
<dbReference type="InterPro" id="IPR036259">
    <property type="entry name" value="MFS_trans_sf"/>
</dbReference>
<dbReference type="PANTHER" id="PTHR11360">
    <property type="entry name" value="MONOCARBOXYLATE TRANSPORTER"/>
    <property type="match status" value="1"/>
</dbReference>
<evidence type="ECO:0000256" key="1">
    <source>
        <dbReference type="ARBA" id="ARBA00004141"/>
    </source>
</evidence>
<dbReference type="PANTHER" id="PTHR11360:SF280">
    <property type="entry name" value="MONOCARBOXYLATE TRANSPORTER, PUTATIVE (AFU_ORTHOLOGUE AFUA_1G05170)-RELATED"/>
    <property type="match status" value="1"/>
</dbReference>
<reference evidence="5 6" key="1">
    <citation type="submission" date="2024-01" db="EMBL/GenBank/DDBJ databases">
        <title>Complete genome of Cladobotryum mycophilum ATHUM6906.</title>
        <authorList>
            <person name="Christinaki A.C."/>
            <person name="Myridakis A.I."/>
            <person name="Kouvelis V.N."/>
        </authorList>
    </citation>
    <scope>NUCLEOTIDE SEQUENCE [LARGE SCALE GENOMIC DNA]</scope>
    <source>
        <strain evidence="5 6">ATHUM6906</strain>
    </source>
</reference>
<sequence>MASSKHQERDEGSSTGRPTLAMDAGLIIEPTNEEPPPPQTVVQVHNDTPPDIPLDGGTQAWLQVAASFALYFNHLGLLNSFGVFQAYYETGLLKHSSPSAISWIGSTQVFCLMAVGAVIGPLYDIGYCRTLLVVGTLLVTLGFMLTSIGTQYWHIFLAQGVCIGLGACCLSIPSIAIVPMYFRKRRATAMGLATVGSGLGSTLYPLMFQKMQAELGFGWTMRIMGFIVFAMCLFSIAVFRPRGFALSHGMQSHTLAQYLLAILNASSIPGRIIPSSIADRVGSLDTYIVVCALSSTSVFYWISVTNAAGNIAFAVLYGFFSGAVVSLGAVVLTSITSDMSRLGTRLGMVSIVKGVGSLIGPPISGAILSRTGSYLGIQLFAACGIMLTSLFALVLRLVIARRLFRAIRDDDGAYAEANHPSKAAVSAQTVQDK</sequence>
<dbReference type="CDD" id="cd17352">
    <property type="entry name" value="MFS_MCT_SLC16"/>
    <property type="match status" value="1"/>
</dbReference>
<dbReference type="Proteomes" id="UP001338125">
    <property type="component" value="Unassembled WGS sequence"/>
</dbReference>
<feature type="transmembrane region" description="Helical" evidence="4">
    <location>
        <begin position="347"/>
        <end position="368"/>
    </location>
</feature>
<dbReference type="EMBL" id="JAVFKD010000001">
    <property type="protein sequence ID" value="KAK5997725.1"/>
    <property type="molecule type" value="Genomic_DNA"/>
</dbReference>
<keyword evidence="4" id="KW-0472">Membrane</keyword>
<dbReference type="Gene3D" id="1.20.1250.20">
    <property type="entry name" value="MFS general substrate transporter like domains"/>
    <property type="match status" value="2"/>
</dbReference>
<keyword evidence="4" id="KW-0812">Transmembrane</keyword>
<keyword evidence="4" id="KW-1133">Transmembrane helix</keyword>
<gene>
    <name evidence="5" type="ORF">PT974_00081</name>
</gene>
<feature type="compositionally biased region" description="Basic and acidic residues" evidence="3">
    <location>
        <begin position="1"/>
        <end position="12"/>
    </location>
</feature>
<comment type="caution">
    <text evidence="5">The sequence shown here is derived from an EMBL/GenBank/DDBJ whole genome shotgun (WGS) entry which is preliminary data.</text>
</comment>
<organism evidence="5 6">
    <name type="scientific">Cladobotryum mycophilum</name>
    <dbReference type="NCBI Taxonomy" id="491253"/>
    <lineage>
        <taxon>Eukaryota</taxon>
        <taxon>Fungi</taxon>
        <taxon>Dikarya</taxon>
        <taxon>Ascomycota</taxon>
        <taxon>Pezizomycotina</taxon>
        <taxon>Sordariomycetes</taxon>
        <taxon>Hypocreomycetidae</taxon>
        <taxon>Hypocreales</taxon>
        <taxon>Hypocreaceae</taxon>
        <taxon>Cladobotryum</taxon>
    </lineage>
</organism>
<comment type="similarity">
    <text evidence="2">Belongs to the major facilitator superfamily. Monocarboxylate porter (TC 2.A.1.13) family.</text>
</comment>
<accession>A0ABR0T140</accession>
<dbReference type="Pfam" id="PF07690">
    <property type="entry name" value="MFS_1"/>
    <property type="match status" value="2"/>
</dbReference>
<keyword evidence="6" id="KW-1185">Reference proteome</keyword>
<feature type="transmembrane region" description="Helical" evidence="4">
    <location>
        <begin position="100"/>
        <end position="123"/>
    </location>
</feature>
<dbReference type="InterPro" id="IPR050327">
    <property type="entry name" value="Proton-linked_MCT"/>
</dbReference>
<feature type="transmembrane region" description="Helical" evidence="4">
    <location>
        <begin position="189"/>
        <end position="207"/>
    </location>
</feature>
<evidence type="ECO:0000313" key="6">
    <source>
        <dbReference type="Proteomes" id="UP001338125"/>
    </source>
</evidence>